<keyword evidence="5 7" id="KW-0411">Iron-sulfur</keyword>
<dbReference type="Gene3D" id="3.20.20.20">
    <property type="entry name" value="Dihydropteroate synthase-like"/>
    <property type="match status" value="1"/>
</dbReference>
<dbReference type="EMBL" id="DTBX01000121">
    <property type="protein sequence ID" value="HGQ55496.1"/>
    <property type="molecule type" value="Genomic_DNA"/>
</dbReference>
<dbReference type="GO" id="GO:0005506">
    <property type="term" value="F:iron ion binding"/>
    <property type="evidence" value="ECO:0007669"/>
    <property type="project" value="InterPro"/>
</dbReference>
<comment type="similarity">
    <text evidence="7">Belongs to the IspG family.</text>
</comment>
<dbReference type="GO" id="GO:0051539">
    <property type="term" value="F:4 iron, 4 sulfur cluster binding"/>
    <property type="evidence" value="ECO:0007669"/>
    <property type="project" value="UniProtKB-UniRule"/>
</dbReference>
<feature type="binding site" evidence="7">
    <location>
        <position position="296"/>
    </location>
    <ligand>
        <name>[4Fe-4S] cluster</name>
        <dbReference type="ChEBI" id="CHEBI:49883"/>
    </ligand>
</feature>
<comment type="caution">
    <text evidence="10">The sequence shown here is derived from an EMBL/GenBank/DDBJ whole genome shotgun (WGS) entry which is preliminary data.</text>
</comment>
<evidence type="ECO:0000256" key="3">
    <source>
        <dbReference type="ARBA" id="ARBA00023002"/>
    </source>
</evidence>
<dbReference type="NCBIfam" id="NF001540">
    <property type="entry name" value="PRK00366.1"/>
    <property type="match status" value="1"/>
</dbReference>
<comment type="pathway">
    <text evidence="7">Isoprenoid biosynthesis; isopentenyl diphosphate biosynthesis via DXP pathway; isopentenyl diphosphate from 1-deoxy-D-xylulose 5-phosphate: step 5/6.</text>
</comment>
<dbReference type="InterPro" id="IPR016425">
    <property type="entry name" value="IspG_bac"/>
</dbReference>
<dbReference type="SUPFAM" id="SSF56014">
    <property type="entry name" value="Nitrite and sulphite reductase 4Fe-4S domain-like"/>
    <property type="match status" value="1"/>
</dbReference>
<dbReference type="GO" id="GO:0046429">
    <property type="term" value="F:4-hydroxy-3-methylbut-2-en-1-yl diphosphate synthase activity (ferredoxin)"/>
    <property type="evidence" value="ECO:0007669"/>
    <property type="project" value="UniProtKB-UniRule"/>
</dbReference>
<feature type="binding site" evidence="7">
    <location>
        <position position="262"/>
    </location>
    <ligand>
        <name>[4Fe-4S] cluster</name>
        <dbReference type="ChEBI" id="CHEBI:49883"/>
    </ligand>
</feature>
<dbReference type="AlphaFoldDB" id="A0A7V4CI41"/>
<dbReference type="GO" id="GO:0141197">
    <property type="term" value="F:4-hydroxy-3-methylbut-2-enyl-diphosphate synthase activity (flavodoxin)"/>
    <property type="evidence" value="ECO:0007669"/>
    <property type="project" value="UniProtKB-EC"/>
</dbReference>
<evidence type="ECO:0000259" key="9">
    <source>
        <dbReference type="Pfam" id="PF26540"/>
    </source>
</evidence>
<comment type="catalytic activity">
    <reaction evidence="7">
        <text>(2E)-4-hydroxy-3-methylbut-2-enyl diphosphate + oxidized [flavodoxin] + H2O + 2 H(+) = 2-C-methyl-D-erythritol 2,4-cyclic diphosphate + reduced [flavodoxin]</text>
        <dbReference type="Rhea" id="RHEA:43604"/>
        <dbReference type="Rhea" id="RHEA-COMP:10622"/>
        <dbReference type="Rhea" id="RHEA-COMP:10623"/>
        <dbReference type="ChEBI" id="CHEBI:15377"/>
        <dbReference type="ChEBI" id="CHEBI:15378"/>
        <dbReference type="ChEBI" id="CHEBI:57618"/>
        <dbReference type="ChEBI" id="CHEBI:58210"/>
        <dbReference type="ChEBI" id="CHEBI:58483"/>
        <dbReference type="ChEBI" id="CHEBI:128753"/>
        <dbReference type="EC" id="1.17.7.3"/>
    </reaction>
</comment>
<keyword evidence="6 7" id="KW-0414">Isoprene biosynthesis</keyword>
<dbReference type="InterPro" id="IPR004588">
    <property type="entry name" value="IspG_bac-typ"/>
</dbReference>
<dbReference type="Pfam" id="PF26540">
    <property type="entry name" value="GcpE_C"/>
    <property type="match status" value="1"/>
</dbReference>
<evidence type="ECO:0000256" key="5">
    <source>
        <dbReference type="ARBA" id="ARBA00023014"/>
    </source>
</evidence>
<feature type="domain" description="IspG TIM-barrel" evidence="8">
    <location>
        <begin position="5"/>
        <end position="240"/>
    </location>
</feature>
<dbReference type="InterPro" id="IPR058578">
    <property type="entry name" value="IspG_TIM"/>
</dbReference>
<proteinExistence type="inferred from homology"/>
<feature type="binding site" evidence="7">
    <location>
        <position position="303"/>
    </location>
    <ligand>
        <name>[4Fe-4S] cluster</name>
        <dbReference type="ChEBI" id="CHEBI:49883"/>
    </ligand>
</feature>
<dbReference type="InterPro" id="IPR011005">
    <property type="entry name" value="Dihydropteroate_synth-like_sf"/>
</dbReference>
<evidence type="ECO:0000256" key="2">
    <source>
        <dbReference type="ARBA" id="ARBA00022723"/>
    </source>
</evidence>
<dbReference type="GO" id="GO:0016114">
    <property type="term" value="P:terpenoid biosynthetic process"/>
    <property type="evidence" value="ECO:0007669"/>
    <property type="project" value="InterPro"/>
</dbReference>
<dbReference type="GO" id="GO:0019288">
    <property type="term" value="P:isopentenyl diphosphate biosynthetic process, methylerythritol 4-phosphate pathway"/>
    <property type="evidence" value="ECO:0007669"/>
    <property type="project" value="UniProtKB-UniRule"/>
</dbReference>
<accession>A0A7V4CI41</accession>
<keyword evidence="1 7" id="KW-0004">4Fe-4S</keyword>
<comment type="function">
    <text evidence="7">Converts 2C-methyl-D-erythritol 2,4-cyclodiphosphate (ME-2,4cPP) into 1-hydroxy-2-methyl-2-(E)-butenyl 4-diphosphate.</text>
</comment>
<gene>
    <name evidence="7" type="primary">ispG</name>
    <name evidence="10" type="ORF">ENU28_03400</name>
</gene>
<dbReference type="PANTHER" id="PTHR30454:SF0">
    <property type="entry name" value="4-HYDROXY-3-METHYLBUT-2-EN-1-YL DIPHOSPHATE SYNTHASE (FERREDOXIN), CHLOROPLASTIC"/>
    <property type="match status" value="1"/>
</dbReference>
<comment type="cofactor">
    <cofactor evidence="7">
        <name>[4Fe-4S] cluster</name>
        <dbReference type="ChEBI" id="CHEBI:49883"/>
    </cofactor>
    <text evidence="7">Binds 1 [4Fe-4S] cluster.</text>
</comment>
<dbReference type="SUPFAM" id="SSF51717">
    <property type="entry name" value="Dihydropteroate synthetase-like"/>
    <property type="match status" value="1"/>
</dbReference>
<name>A0A7V4CI41_UNCW3</name>
<feature type="binding site" evidence="7">
    <location>
        <position position="259"/>
    </location>
    <ligand>
        <name>[4Fe-4S] cluster</name>
        <dbReference type="ChEBI" id="CHEBI:49883"/>
    </ligand>
</feature>
<keyword evidence="2 7" id="KW-0479">Metal-binding</keyword>
<feature type="domain" description="IspG C-terminal" evidence="9">
    <location>
        <begin position="256"/>
        <end position="343"/>
    </location>
</feature>
<dbReference type="InterPro" id="IPR045854">
    <property type="entry name" value="NO2/SO3_Rdtase_4Fe4S_sf"/>
</dbReference>
<dbReference type="InterPro" id="IPR058579">
    <property type="entry name" value="IspG_C"/>
</dbReference>
<dbReference type="PANTHER" id="PTHR30454">
    <property type="entry name" value="4-HYDROXY-3-METHYLBUT-2-EN-1-YL DIPHOSPHATE SYNTHASE"/>
    <property type="match status" value="1"/>
</dbReference>
<dbReference type="Gene3D" id="3.30.413.10">
    <property type="entry name" value="Sulfite Reductase Hemoprotein, domain 1"/>
    <property type="match status" value="1"/>
</dbReference>
<evidence type="ECO:0000256" key="4">
    <source>
        <dbReference type="ARBA" id="ARBA00023004"/>
    </source>
</evidence>
<dbReference type="EC" id="1.17.7.3" evidence="7"/>
<evidence type="ECO:0000259" key="8">
    <source>
        <dbReference type="Pfam" id="PF04551"/>
    </source>
</evidence>
<evidence type="ECO:0000256" key="7">
    <source>
        <dbReference type="HAMAP-Rule" id="MF_00159"/>
    </source>
</evidence>
<dbReference type="PIRSF" id="PIRSF004640">
    <property type="entry name" value="IspG"/>
    <property type="match status" value="1"/>
</dbReference>
<dbReference type="Pfam" id="PF04551">
    <property type="entry name" value="GcpE"/>
    <property type="match status" value="1"/>
</dbReference>
<protein>
    <recommendedName>
        <fullName evidence="7">4-hydroxy-3-methylbut-2-en-1-yl diphosphate synthase (flavodoxin)</fullName>
        <ecNumber evidence="7">1.17.7.3</ecNumber>
    </recommendedName>
    <alternativeName>
        <fullName evidence="7">1-hydroxy-2-methyl-2-(E)-butenyl 4-diphosphate synthase</fullName>
    </alternativeName>
</protein>
<keyword evidence="4 7" id="KW-0408">Iron</keyword>
<evidence type="ECO:0000313" key="10">
    <source>
        <dbReference type="EMBL" id="HGQ55496.1"/>
    </source>
</evidence>
<evidence type="ECO:0000256" key="6">
    <source>
        <dbReference type="ARBA" id="ARBA00023229"/>
    </source>
</evidence>
<keyword evidence="3 7" id="KW-0560">Oxidoreductase</keyword>
<dbReference type="NCBIfam" id="TIGR00612">
    <property type="entry name" value="ispG_gcpE"/>
    <property type="match status" value="1"/>
</dbReference>
<sequence length="356" mass="40388">MRNKRIVKIGDFKIGGKEKILVQSMTKCKTEDYLSLVKELKKLEKVGCEICRIAIKTDKAIENLRKIKEERITKMPIVADIHFDYNLAIKAIKAGADKIRINPFNITKEKEWKEIIKVAKDFNIPIRIGLNAGGVRERKKDIEKVILDRLKETVDFFENEKFYDIVVSAKISEPLSLINIYEEIDKNYQYPIHLGLTETGLPFEGGIRSGVAIGILLYKEIGDTIRVSLTGDSILEVIAGFEILSALNLREDLPVIISCPTCGRCEVDLEKIVKEVKKEIFKLNIKKKIKIAIMGCEVNGPGEASHADYGIAFGKKSGVIFLKGKIIKKEPREKIVKKFIDLIFKEENLKFTHTPL</sequence>
<organism evidence="10">
    <name type="scientific">candidate division WOR-3 bacterium</name>
    <dbReference type="NCBI Taxonomy" id="2052148"/>
    <lineage>
        <taxon>Bacteria</taxon>
        <taxon>Bacteria division WOR-3</taxon>
    </lineage>
</organism>
<dbReference type="HAMAP" id="MF_00159">
    <property type="entry name" value="IspG"/>
    <property type="match status" value="1"/>
</dbReference>
<evidence type="ECO:0000256" key="1">
    <source>
        <dbReference type="ARBA" id="ARBA00022485"/>
    </source>
</evidence>
<reference evidence="10" key="1">
    <citation type="journal article" date="2020" name="mSystems">
        <title>Genome- and Community-Level Interaction Insights into Carbon Utilization and Element Cycling Functions of Hydrothermarchaeota in Hydrothermal Sediment.</title>
        <authorList>
            <person name="Zhou Z."/>
            <person name="Liu Y."/>
            <person name="Xu W."/>
            <person name="Pan J."/>
            <person name="Luo Z.H."/>
            <person name="Li M."/>
        </authorList>
    </citation>
    <scope>NUCLEOTIDE SEQUENCE [LARGE SCALE GENOMIC DNA]</scope>
    <source>
        <strain evidence="10">SpSt-655</strain>
    </source>
</reference>
<dbReference type="UniPathway" id="UPA00056">
    <property type="reaction ID" value="UER00096"/>
</dbReference>